<dbReference type="EMBL" id="CP046884">
    <property type="protein sequence ID" value="QNQ90702.1"/>
    <property type="molecule type" value="Genomic_DNA"/>
</dbReference>
<dbReference type="RefSeq" id="WP_187974016.1">
    <property type="nucleotide sequence ID" value="NZ_CP046884.1"/>
</dbReference>
<accession>A0A7H0SQ77</accession>
<dbReference type="KEGG" id="cpoy:GP475_08675"/>
<keyword evidence="2" id="KW-1185">Reference proteome</keyword>
<reference evidence="1 2" key="1">
    <citation type="submission" date="2019-12" db="EMBL/GenBank/DDBJ databases">
        <title>Corynebacterium sp. nov., isolated from feces of the Anser Albifrons in China.</title>
        <authorList>
            <person name="Liu Q."/>
        </authorList>
    </citation>
    <scope>NUCLEOTIDE SEQUENCE [LARGE SCALE GENOMIC DNA]</scope>
    <source>
        <strain evidence="1 2">4H37-19</strain>
    </source>
</reference>
<evidence type="ECO:0000313" key="1">
    <source>
        <dbReference type="EMBL" id="QNQ90702.1"/>
    </source>
</evidence>
<organism evidence="1 2">
    <name type="scientific">Corynebacterium poyangense</name>
    <dbReference type="NCBI Taxonomy" id="2684405"/>
    <lineage>
        <taxon>Bacteria</taxon>
        <taxon>Bacillati</taxon>
        <taxon>Actinomycetota</taxon>
        <taxon>Actinomycetes</taxon>
        <taxon>Mycobacteriales</taxon>
        <taxon>Corynebacteriaceae</taxon>
        <taxon>Corynebacterium</taxon>
    </lineage>
</organism>
<protein>
    <submittedName>
        <fullName evidence="1">Uncharacterized protein</fullName>
    </submittedName>
</protein>
<dbReference type="Proteomes" id="UP000516320">
    <property type="component" value="Chromosome"/>
</dbReference>
<evidence type="ECO:0000313" key="2">
    <source>
        <dbReference type="Proteomes" id="UP000516320"/>
    </source>
</evidence>
<gene>
    <name evidence="1" type="ORF">GP475_08675</name>
</gene>
<name>A0A7H0SQ77_9CORY</name>
<sequence>MTTATTAQINYINSLRASRTLPDMDIAAKNIELCLDSVARNAVASQATAIRAQLKEEGLRPLCDRERYDARFEELYAPVFDAAKDTMRARLESLAAEEAKKITFAMTVDLGTITKAEASKIIGMLKAPVMIFAVNGEQLGVRGILFGIDPQLFTLD</sequence>
<dbReference type="AlphaFoldDB" id="A0A7H0SQ77"/>
<proteinExistence type="predicted"/>